<evidence type="ECO:0000313" key="4">
    <source>
        <dbReference type="Proteomes" id="UP001177769"/>
    </source>
</evidence>
<dbReference type="Pfam" id="PF00672">
    <property type="entry name" value="HAMP"/>
    <property type="match status" value="1"/>
</dbReference>
<dbReference type="SMART" id="SM00304">
    <property type="entry name" value="HAMP"/>
    <property type="match status" value="1"/>
</dbReference>
<dbReference type="SUPFAM" id="SSF158472">
    <property type="entry name" value="HAMP domain-like"/>
    <property type="match status" value="1"/>
</dbReference>
<proteinExistence type="predicted"/>
<dbReference type="AlphaFoldDB" id="A0AA95SNC2"/>
<dbReference type="GO" id="GO:0016020">
    <property type="term" value="C:membrane"/>
    <property type="evidence" value="ECO:0007669"/>
    <property type="project" value="InterPro"/>
</dbReference>
<organism evidence="3 4">
    <name type="scientific">Paucibacter sediminis</name>
    <dbReference type="NCBI Taxonomy" id="3019553"/>
    <lineage>
        <taxon>Bacteria</taxon>
        <taxon>Pseudomonadati</taxon>
        <taxon>Pseudomonadota</taxon>
        <taxon>Betaproteobacteria</taxon>
        <taxon>Burkholderiales</taxon>
        <taxon>Sphaerotilaceae</taxon>
        <taxon>Roseateles</taxon>
    </lineage>
</organism>
<feature type="domain" description="HAMP" evidence="2">
    <location>
        <begin position="233"/>
        <end position="286"/>
    </location>
</feature>
<evidence type="ECO:0000259" key="2">
    <source>
        <dbReference type="PROSITE" id="PS50885"/>
    </source>
</evidence>
<keyword evidence="1" id="KW-0812">Transmembrane</keyword>
<keyword evidence="1" id="KW-0472">Membrane</keyword>
<reference evidence="3" key="1">
    <citation type="submission" date="2023-01" db="EMBL/GenBank/DDBJ databases">
        <title>Whole genome sequence of Paucibacter sp. S2-9 isolated from pond sediment.</title>
        <authorList>
            <person name="Jung J.Y."/>
        </authorList>
    </citation>
    <scope>NUCLEOTIDE SEQUENCE</scope>
    <source>
        <strain evidence="3">S2-9</strain>
    </source>
</reference>
<keyword evidence="1" id="KW-1133">Transmembrane helix</keyword>
<dbReference type="InterPro" id="IPR021796">
    <property type="entry name" value="Tll0287-like_dom"/>
</dbReference>
<feature type="transmembrane region" description="Helical" evidence="1">
    <location>
        <begin position="211"/>
        <end position="235"/>
    </location>
</feature>
<dbReference type="CDD" id="cd06225">
    <property type="entry name" value="HAMP"/>
    <property type="match status" value="1"/>
</dbReference>
<dbReference type="Pfam" id="PF11845">
    <property type="entry name" value="Tll0287-like"/>
    <property type="match status" value="1"/>
</dbReference>
<sequence>MKLLLKFNLIFLLIFVLGLAGSALVARGLLQKAAAAEVAESAKLLMQNASAVSAYTAEQIRPLLAAQMADAFLPQSVPAYSAAEVQATLQKHYPEYRFKSAMLNPTNPRDRAVDWEEDVIAQFSRNTDLQELVGKRDTPTGPSLYVARPIRISNPVCLACHSTPAAAPATLVARYGPSNGFGWKMGDTLGAQLVSVPMTVPLQRAHEALKVVMGALAGVFVLIGAALNFMLWMLVIRPVRQLAALADRVSLGELTAPEFETRSRDEVGVLAQSFGRMRKSLSHAMKMLDV</sequence>
<evidence type="ECO:0000313" key="3">
    <source>
        <dbReference type="EMBL" id="WIT11090.1"/>
    </source>
</evidence>
<dbReference type="InterPro" id="IPR003660">
    <property type="entry name" value="HAMP_dom"/>
</dbReference>
<name>A0AA95SNC2_9BURK</name>
<evidence type="ECO:0000256" key="1">
    <source>
        <dbReference type="SAM" id="Phobius"/>
    </source>
</evidence>
<accession>A0AA95SNC2</accession>
<keyword evidence="4" id="KW-1185">Reference proteome</keyword>
<dbReference type="PROSITE" id="PS50885">
    <property type="entry name" value="HAMP"/>
    <property type="match status" value="1"/>
</dbReference>
<dbReference type="Gene3D" id="6.10.340.10">
    <property type="match status" value="1"/>
</dbReference>
<dbReference type="Proteomes" id="UP001177769">
    <property type="component" value="Chromosome"/>
</dbReference>
<dbReference type="KEGG" id="pais:PFX98_19600"/>
<protein>
    <submittedName>
        <fullName evidence="3">DUF3365 domain-containing protein</fullName>
    </submittedName>
</protein>
<dbReference type="RefSeq" id="WP_285232168.1">
    <property type="nucleotide sequence ID" value="NZ_CP116346.1"/>
</dbReference>
<dbReference type="GO" id="GO:0007165">
    <property type="term" value="P:signal transduction"/>
    <property type="evidence" value="ECO:0007669"/>
    <property type="project" value="InterPro"/>
</dbReference>
<gene>
    <name evidence="3" type="ORF">PFX98_19600</name>
</gene>
<dbReference type="EMBL" id="CP116346">
    <property type="protein sequence ID" value="WIT11090.1"/>
    <property type="molecule type" value="Genomic_DNA"/>
</dbReference>